<comment type="caution">
    <text evidence="2">The sequence shown here is derived from an EMBL/GenBank/DDBJ whole genome shotgun (WGS) entry which is preliminary data.</text>
</comment>
<reference evidence="2 3" key="1">
    <citation type="submission" date="2019-04" db="EMBL/GenBank/DDBJ databases">
        <title>Trinickia sp. 7GSK02, isolated from subtropical forest soil.</title>
        <authorList>
            <person name="Gao Z.-H."/>
            <person name="Qiu L.-H."/>
        </authorList>
    </citation>
    <scope>NUCLEOTIDE SEQUENCE [LARGE SCALE GENOMIC DNA]</scope>
    <source>
        <strain evidence="2 3">7GSK02</strain>
    </source>
</reference>
<dbReference type="Proteomes" id="UP000305539">
    <property type="component" value="Unassembled WGS sequence"/>
</dbReference>
<gene>
    <name evidence="2" type="ORF">FAZ69_17485</name>
</gene>
<sequence>MIYIRFHFMQCLLATLMLTALTCFAKSNHIAFPSGAAVDFSSPLSKKERALFGPGWKVATYTNAEGEEFNLFPAETQADGGVVIFEDSYSPQISPTGKYAVLDILKAGIVDPGPSGKPEVQSRQYCPVLETKTGCVISNQSGEICGGQWQVHGDRWIVPGGAGDTDLVMLKYQFKDANTLWKEYVAARGKSFGYSLKDALSSNLGVANLVACDSPKESNVDSYKNILMELRSKRDLDDAEYIEKKLHSTTSIHGRVEERRVVVPRAFLFDKPDLTSRTKTYLIKGDVVKLLETRDTEWAKIQYTGKNRIVIEKWISAKSLN</sequence>
<dbReference type="OrthoDB" id="9033036at2"/>
<name>A0A4U1I477_9BURK</name>
<evidence type="ECO:0000313" key="2">
    <source>
        <dbReference type="EMBL" id="TKC88042.1"/>
    </source>
</evidence>
<accession>A0A4U1I477</accession>
<protein>
    <recommendedName>
        <fullName evidence="4">SH3 domain-containing protein</fullName>
    </recommendedName>
</protein>
<feature type="chain" id="PRO_5020774985" description="SH3 domain-containing protein" evidence="1">
    <location>
        <begin position="26"/>
        <end position="321"/>
    </location>
</feature>
<dbReference type="EMBL" id="SWJE01000008">
    <property type="protein sequence ID" value="TKC88042.1"/>
    <property type="molecule type" value="Genomic_DNA"/>
</dbReference>
<keyword evidence="3" id="KW-1185">Reference proteome</keyword>
<evidence type="ECO:0000256" key="1">
    <source>
        <dbReference type="SAM" id="SignalP"/>
    </source>
</evidence>
<proteinExistence type="predicted"/>
<organism evidence="2 3">
    <name type="scientific">Trinickia terrae</name>
    <dbReference type="NCBI Taxonomy" id="2571161"/>
    <lineage>
        <taxon>Bacteria</taxon>
        <taxon>Pseudomonadati</taxon>
        <taxon>Pseudomonadota</taxon>
        <taxon>Betaproteobacteria</taxon>
        <taxon>Burkholderiales</taxon>
        <taxon>Burkholderiaceae</taxon>
        <taxon>Trinickia</taxon>
    </lineage>
</organism>
<dbReference type="RefSeq" id="WP_136896306.1">
    <property type="nucleotide sequence ID" value="NZ_SWJE01000008.1"/>
</dbReference>
<evidence type="ECO:0008006" key="4">
    <source>
        <dbReference type="Google" id="ProtNLM"/>
    </source>
</evidence>
<keyword evidence="1" id="KW-0732">Signal</keyword>
<feature type="signal peptide" evidence="1">
    <location>
        <begin position="1"/>
        <end position="25"/>
    </location>
</feature>
<dbReference type="AlphaFoldDB" id="A0A4U1I477"/>
<evidence type="ECO:0000313" key="3">
    <source>
        <dbReference type="Proteomes" id="UP000305539"/>
    </source>
</evidence>